<keyword evidence="2 7" id="KW-0812">Transmembrane</keyword>
<protein>
    <submittedName>
        <fullName evidence="9">Sterol desaturase/sphingolipid hydroxylase (Fatty acid hydroxylase superfamily)</fullName>
    </submittedName>
</protein>
<dbReference type="Pfam" id="PF04116">
    <property type="entry name" value="FA_hydroxylase"/>
    <property type="match status" value="1"/>
</dbReference>
<evidence type="ECO:0000256" key="4">
    <source>
        <dbReference type="ARBA" id="ARBA00023002"/>
    </source>
</evidence>
<evidence type="ECO:0000256" key="5">
    <source>
        <dbReference type="ARBA" id="ARBA00023098"/>
    </source>
</evidence>
<keyword evidence="4" id="KW-0560">Oxidoreductase</keyword>
<keyword evidence="6 7" id="KW-0472">Membrane</keyword>
<keyword evidence="3 7" id="KW-1133">Transmembrane helix</keyword>
<evidence type="ECO:0000313" key="10">
    <source>
        <dbReference type="Proteomes" id="UP001261871"/>
    </source>
</evidence>
<dbReference type="PANTHER" id="PTHR21624">
    <property type="entry name" value="STEROL DESATURASE-RELATED PROTEIN"/>
    <property type="match status" value="1"/>
</dbReference>
<dbReference type="InterPro" id="IPR006694">
    <property type="entry name" value="Fatty_acid_hydroxylase"/>
</dbReference>
<feature type="transmembrane region" description="Helical" evidence="7">
    <location>
        <begin position="367"/>
        <end position="386"/>
    </location>
</feature>
<keyword evidence="5" id="KW-0443">Lipid metabolism</keyword>
<proteinExistence type="predicted"/>
<feature type="transmembrane region" description="Helical" evidence="7">
    <location>
        <begin position="312"/>
        <end position="331"/>
    </location>
</feature>
<evidence type="ECO:0000256" key="2">
    <source>
        <dbReference type="ARBA" id="ARBA00022692"/>
    </source>
</evidence>
<feature type="transmembrane region" description="Helical" evidence="7">
    <location>
        <begin position="86"/>
        <end position="103"/>
    </location>
</feature>
<accession>A0ABU1S6N6</accession>
<comment type="caution">
    <text evidence="9">The sequence shown here is derived from an EMBL/GenBank/DDBJ whole genome shotgun (WGS) entry which is preliminary data.</text>
</comment>
<evidence type="ECO:0000256" key="3">
    <source>
        <dbReference type="ARBA" id="ARBA00022989"/>
    </source>
</evidence>
<feature type="transmembrane region" description="Helical" evidence="7">
    <location>
        <begin position="12"/>
        <end position="33"/>
    </location>
</feature>
<evidence type="ECO:0000259" key="8">
    <source>
        <dbReference type="Pfam" id="PF04116"/>
    </source>
</evidence>
<keyword evidence="10" id="KW-1185">Reference proteome</keyword>
<evidence type="ECO:0000256" key="6">
    <source>
        <dbReference type="ARBA" id="ARBA00023136"/>
    </source>
</evidence>
<feature type="transmembrane region" description="Helical" evidence="7">
    <location>
        <begin position="143"/>
        <end position="171"/>
    </location>
</feature>
<feature type="domain" description="Fatty acid hydroxylase" evidence="8">
    <location>
        <begin position="91"/>
        <end position="224"/>
    </location>
</feature>
<evidence type="ECO:0000256" key="1">
    <source>
        <dbReference type="ARBA" id="ARBA00004127"/>
    </source>
</evidence>
<dbReference type="PANTHER" id="PTHR21624:SF1">
    <property type="entry name" value="ALKYLGLYCEROL MONOOXYGENASE"/>
    <property type="match status" value="1"/>
</dbReference>
<dbReference type="Proteomes" id="UP001261871">
    <property type="component" value="Unassembled WGS sequence"/>
</dbReference>
<feature type="transmembrane region" description="Helical" evidence="7">
    <location>
        <begin position="392"/>
        <end position="416"/>
    </location>
</feature>
<name>A0ABU1S6N6_9FLAO</name>
<dbReference type="InterPro" id="IPR051689">
    <property type="entry name" value="Sterol_desaturase/TMEM195"/>
</dbReference>
<evidence type="ECO:0000313" key="9">
    <source>
        <dbReference type="EMBL" id="MDR6845900.1"/>
    </source>
</evidence>
<feature type="transmembrane region" description="Helical" evidence="7">
    <location>
        <begin position="337"/>
        <end position="355"/>
    </location>
</feature>
<comment type="subcellular location">
    <subcellularLocation>
        <location evidence="1">Endomembrane system</location>
        <topology evidence="1">Multi-pass membrane protein</topology>
    </subcellularLocation>
</comment>
<gene>
    <name evidence="9" type="ORF">J2W95_002610</name>
</gene>
<evidence type="ECO:0000256" key="7">
    <source>
        <dbReference type="SAM" id="Phobius"/>
    </source>
</evidence>
<sequence length="430" mass="50223">MKKNPPQMEEYGKILVFVMPVFLTLIIIEKIYGHYKGEDTVPNMDSVSSISSGMVNSVKDVLGLSITLVTYEWFETKFSIIHLEANVWAYIIGFIVIDFYGYWSHRLSHQINFLWNKHAIHHSSEEFNLACALRQTVSSFVNLFTFLLIPAALLGVPPRVIAIILPIHLFLQFWYHTKHIKKMGFLEQILVTPSHHRVHHAINPIYMDKNHSQIFIIWDKIFGTFQEELDSAPPVFGITRPAQTWNPFRINFQHLWLLITDAWRAEKWMDKLTIWFKPTGWRPENFEEKYPVNKITDVYAFEKYGTQHSNKLMYWSLFQAIFTLLLITYMYNSIAIIGLPNVFIYGAFIFLSVYSYTELMDTRKISLLWEGIRFLIGIAIITYLGDWFGMNILFPFASTIIIGYLVLSLLVTFYFVNTNFDGEKSIIATS</sequence>
<reference evidence="9 10" key="1">
    <citation type="submission" date="2023-07" db="EMBL/GenBank/DDBJ databases">
        <title>Sorghum-associated microbial communities from plants grown in Nebraska, USA.</title>
        <authorList>
            <person name="Schachtman D."/>
        </authorList>
    </citation>
    <scope>NUCLEOTIDE SEQUENCE [LARGE SCALE GENOMIC DNA]</scope>
    <source>
        <strain evidence="9 10">BE124</strain>
    </source>
</reference>
<dbReference type="EMBL" id="JAVDTX010000005">
    <property type="protein sequence ID" value="MDR6845900.1"/>
    <property type="molecule type" value="Genomic_DNA"/>
</dbReference>
<organism evidence="9 10">
    <name type="scientific">Flavobacterium granuli</name>
    <dbReference type="NCBI Taxonomy" id="280093"/>
    <lineage>
        <taxon>Bacteria</taxon>
        <taxon>Pseudomonadati</taxon>
        <taxon>Bacteroidota</taxon>
        <taxon>Flavobacteriia</taxon>
        <taxon>Flavobacteriales</taxon>
        <taxon>Flavobacteriaceae</taxon>
        <taxon>Flavobacterium</taxon>
    </lineage>
</organism>